<keyword evidence="4" id="KW-1185">Reference proteome</keyword>
<dbReference type="CDD" id="cd18888">
    <property type="entry name" value="NUDIX_ADPRase_Nudt5"/>
    <property type="match status" value="1"/>
</dbReference>
<dbReference type="Gene3D" id="3.90.79.10">
    <property type="entry name" value="Nucleoside Triphosphate Pyrophosphohydrolase"/>
    <property type="match status" value="1"/>
</dbReference>
<accession>A0AAD4R0Z2</accession>
<proteinExistence type="predicted"/>
<evidence type="ECO:0000313" key="3">
    <source>
        <dbReference type="EMBL" id="KAI1708640.1"/>
    </source>
</evidence>
<dbReference type="InterPro" id="IPR015797">
    <property type="entry name" value="NUDIX_hydrolase-like_dom_sf"/>
</dbReference>
<dbReference type="AlphaFoldDB" id="A0AAD4R0Z2"/>
<gene>
    <name evidence="3" type="ORF">DdX_11715</name>
</gene>
<organism evidence="3 4">
    <name type="scientific">Ditylenchus destructor</name>
    <dbReference type="NCBI Taxonomy" id="166010"/>
    <lineage>
        <taxon>Eukaryota</taxon>
        <taxon>Metazoa</taxon>
        <taxon>Ecdysozoa</taxon>
        <taxon>Nematoda</taxon>
        <taxon>Chromadorea</taxon>
        <taxon>Rhabditida</taxon>
        <taxon>Tylenchina</taxon>
        <taxon>Tylenchomorpha</taxon>
        <taxon>Sphaerularioidea</taxon>
        <taxon>Anguinidae</taxon>
        <taxon>Anguininae</taxon>
        <taxon>Ditylenchus</taxon>
    </lineage>
</organism>
<dbReference type="GO" id="GO:0006753">
    <property type="term" value="P:nucleoside phosphate metabolic process"/>
    <property type="evidence" value="ECO:0007669"/>
    <property type="project" value="TreeGrafter"/>
</dbReference>
<reference evidence="3" key="1">
    <citation type="submission" date="2022-01" db="EMBL/GenBank/DDBJ databases">
        <title>Genome Sequence Resource for Two Populations of Ditylenchus destructor, the Migratory Endoparasitic Phytonematode.</title>
        <authorList>
            <person name="Zhang H."/>
            <person name="Lin R."/>
            <person name="Xie B."/>
        </authorList>
    </citation>
    <scope>NUCLEOTIDE SEQUENCE</scope>
    <source>
        <strain evidence="3">BazhouSP</strain>
    </source>
</reference>
<dbReference type="Proteomes" id="UP001201812">
    <property type="component" value="Unassembled WGS sequence"/>
</dbReference>
<protein>
    <submittedName>
        <fullName evidence="3">NUDIX domain-containing protein</fullName>
    </submittedName>
</protein>
<name>A0AAD4R0Z2_9BILA</name>
<dbReference type="GO" id="GO:0005634">
    <property type="term" value="C:nucleus"/>
    <property type="evidence" value="ECO:0007669"/>
    <property type="project" value="TreeGrafter"/>
</dbReference>
<keyword evidence="1" id="KW-0378">Hydrolase</keyword>
<comment type="caution">
    <text evidence="3">The sequence shown here is derived from an EMBL/GenBank/DDBJ whole genome shotgun (WGS) entry which is preliminary data.</text>
</comment>
<evidence type="ECO:0000313" key="4">
    <source>
        <dbReference type="Proteomes" id="UP001201812"/>
    </source>
</evidence>
<evidence type="ECO:0000256" key="1">
    <source>
        <dbReference type="ARBA" id="ARBA00022801"/>
    </source>
</evidence>
<dbReference type="GO" id="GO:0047631">
    <property type="term" value="F:ADP-ribose diphosphatase activity"/>
    <property type="evidence" value="ECO:0007669"/>
    <property type="project" value="TreeGrafter"/>
</dbReference>
<dbReference type="PROSITE" id="PS51462">
    <property type="entry name" value="NUDIX"/>
    <property type="match status" value="1"/>
</dbReference>
<feature type="domain" description="Nudix hydrolase" evidence="2">
    <location>
        <begin position="57"/>
        <end position="200"/>
    </location>
</feature>
<dbReference type="GO" id="GO:0019693">
    <property type="term" value="P:ribose phosphate metabolic process"/>
    <property type="evidence" value="ECO:0007669"/>
    <property type="project" value="TreeGrafter"/>
</dbReference>
<dbReference type="InterPro" id="IPR000086">
    <property type="entry name" value="NUDIX_hydrolase_dom"/>
</dbReference>
<evidence type="ECO:0000259" key="2">
    <source>
        <dbReference type="PROSITE" id="PS51462"/>
    </source>
</evidence>
<sequence length="214" mass="23940">MENSDSSRSDCPYELWDEETVYSGPWITAKQVQFRLNGTNSQGVWQSAHRASKPFTKNADGVDIVAVLKKGGKKYFVLVKQYRIPSRTWMIEFPAGLVDTSDADVEACGLRELKEETGYSATKVLGLSSGKQILDVGMGDDSVRFLTVEIDGDAEENKSPKQELTDDEHIQVLTVECDKLLEFLDQVNKSDDTEVEAILYTFALGYSFKTRFGL</sequence>
<dbReference type="EMBL" id="JAKKPZ010000034">
    <property type="protein sequence ID" value="KAI1708640.1"/>
    <property type="molecule type" value="Genomic_DNA"/>
</dbReference>
<dbReference type="Pfam" id="PF00293">
    <property type="entry name" value="NUDIX"/>
    <property type="match status" value="1"/>
</dbReference>
<dbReference type="SUPFAM" id="SSF55811">
    <property type="entry name" value="Nudix"/>
    <property type="match status" value="1"/>
</dbReference>
<dbReference type="PANTHER" id="PTHR11839:SF1">
    <property type="entry name" value="ADP-SUGAR PYROPHOSPHATASE"/>
    <property type="match status" value="1"/>
</dbReference>
<dbReference type="PANTHER" id="PTHR11839">
    <property type="entry name" value="UDP/ADP-SUGAR PYROPHOSPHATASE"/>
    <property type="match status" value="1"/>
</dbReference>